<dbReference type="GO" id="GO:0003678">
    <property type="term" value="F:DNA helicase activity"/>
    <property type="evidence" value="ECO:0007669"/>
    <property type="project" value="TreeGrafter"/>
</dbReference>
<protein>
    <submittedName>
        <fullName evidence="2">Putative ovule protein</fullName>
    </submittedName>
</protein>
<feature type="domain" description="ATP-dependent helicase C-terminal" evidence="1">
    <location>
        <begin position="2"/>
        <end position="106"/>
    </location>
</feature>
<dbReference type="AlphaFoldDB" id="A0A0V0H9L1"/>
<dbReference type="GO" id="GO:0005634">
    <property type="term" value="C:nucleus"/>
    <property type="evidence" value="ECO:0007669"/>
    <property type="project" value="TreeGrafter"/>
</dbReference>
<dbReference type="PANTHER" id="PTHR11472">
    <property type="entry name" value="DNA REPAIR DEAD HELICASE RAD3/XP-D SUBFAMILY MEMBER"/>
    <property type="match status" value="1"/>
</dbReference>
<dbReference type="GO" id="GO:0016818">
    <property type="term" value="F:hydrolase activity, acting on acid anhydrides, in phosphorus-containing anhydrides"/>
    <property type="evidence" value="ECO:0007669"/>
    <property type="project" value="InterPro"/>
</dbReference>
<dbReference type="InterPro" id="IPR006555">
    <property type="entry name" value="ATP-dep_Helicase_C"/>
</dbReference>
<sequence>MGRCIVMVGLPYPSPADIELMERIKHIEGFTSSGKNSKFQAERSWYNGDAQAGLDILKSCKHRGKQYYENLCMKAVNQSIGRAIRHINDYAAILLVDKRYTYDPSERSSSHSTNKLPQWIKGRLVSGTKNYGELQRLLHQFFKLHKGKEDNQ</sequence>
<name>A0A0V0H9L1_SOLCH</name>
<dbReference type="PANTHER" id="PTHR11472:SF41">
    <property type="entry name" value="ATP-DEPENDENT DNA HELICASE DDX11-RELATED"/>
    <property type="match status" value="1"/>
</dbReference>
<dbReference type="InterPro" id="IPR027417">
    <property type="entry name" value="P-loop_NTPase"/>
</dbReference>
<organism evidence="2">
    <name type="scientific">Solanum chacoense</name>
    <name type="common">Chaco potato</name>
    <dbReference type="NCBI Taxonomy" id="4108"/>
    <lineage>
        <taxon>Eukaryota</taxon>
        <taxon>Viridiplantae</taxon>
        <taxon>Streptophyta</taxon>
        <taxon>Embryophyta</taxon>
        <taxon>Tracheophyta</taxon>
        <taxon>Spermatophyta</taxon>
        <taxon>Magnoliopsida</taxon>
        <taxon>eudicotyledons</taxon>
        <taxon>Gunneridae</taxon>
        <taxon>Pentapetalae</taxon>
        <taxon>asterids</taxon>
        <taxon>lamiids</taxon>
        <taxon>Solanales</taxon>
        <taxon>Solanaceae</taxon>
        <taxon>Solanoideae</taxon>
        <taxon>Solaneae</taxon>
        <taxon>Solanum</taxon>
    </lineage>
</organism>
<dbReference type="GO" id="GO:0006139">
    <property type="term" value="P:nucleobase-containing compound metabolic process"/>
    <property type="evidence" value="ECO:0007669"/>
    <property type="project" value="InterPro"/>
</dbReference>
<dbReference type="GO" id="GO:0034085">
    <property type="term" value="P:establishment of sister chromatid cohesion"/>
    <property type="evidence" value="ECO:0007669"/>
    <property type="project" value="TreeGrafter"/>
</dbReference>
<proteinExistence type="predicted"/>
<dbReference type="EMBL" id="GEDG01024182">
    <property type="protein sequence ID" value="JAP16171.1"/>
    <property type="molecule type" value="Transcribed_RNA"/>
</dbReference>
<dbReference type="Pfam" id="PF13307">
    <property type="entry name" value="Helicase_C_2"/>
    <property type="match status" value="1"/>
</dbReference>
<dbReference type="Gene3D" id="3.40.50.300">
    <property type="entry name" value="P-loop containing nucleotide triphosphate hydrolases"/>
    <property type="match status" value="1"/>
</dbReference>
<accession>A0A0V0H9L1</accession>
<evidence type="ECO:0000259" key="1">
    <source>
        <dbReference type="Pfam" id="PF13307"/>
    </source>
</evidence>
<dbReference type="GO" id="GO:0003676">
    <property type="term" value="F:nucleic acid binding"/>
    <property type="evidence" value="ECO:0007669"/>
    <property type="project" value="InterPro"/>
</dbReference>
<dbReference type="InterPro" id="IPR045028">
    <property type="entry name" value="DinG/Rad3-like"/>
</dbReference>
<dbReference type="GO" id="GO:0005524">
    <property type="term" value="F:ATP binding"/>
    <property type="evidence" value="ECO:0007669"/>
    <property type="project" value="InterPro"/>
</dbReference>
<reference evidence="2" key="1">
    <citation type="submission" date="2015-12" db="EMBL/GenBank/DDBJ databases">
        <title>Gene expression during late stages of embryo sac development: a critical building block for successful pollen-pistil interactions.</title>
        <authorList>
            <person name="Liu Y."/>
            <person name="Joly V."/>
            <person name="Sabar M."/>
            <person name="Matton D.P."/>
        </authorList>
    </citation>
    <scope>NUCLEOTIDE SEQUENCE</scope>
</reference>
<evidence type="ECO:0000313" key="2">
    <source>
        <dbReference type="EMBL" id="JAP16171.1"/>
    </source>
</evidence>